<dbReference type="AlphaFoldDB" id="A0A1X7KTG1"/>
<accession>A0A1X7KTG1</accession>
<dbReference type="Proteomes" id="UP000193420">
    <property type="component" value="Unassembled WGS sequence"/>
</dbReference>
<protein>
    <submittedName>
        <fullName evidence="1">Uncharacterized protein</fullName>
    </submittedName>
</protein>
<keyword evidence="2" id="KW-1185">Reference proteome</keyword>
<gene>
    <name evidence="1" type="ORF">SAMN03080602_03321</name>
</gene>
<name>A0A1X7KTG1_9FLAO</name>
<reference evidence="2" key="1">
    <citation type="submission" date="2017-04" db="EMBL/GenBank/DDBJ databases">
        <authorList>
            <person name="Varghese N."/>
            <person name="Submissions S."/>
        </authorList>
    </citation>
    <scope>NUCLEOTIDE SEQUENCE [LARGE SCALE GENOMIC DNA]</scope>
    <source>
        <strain evidence="2">DSM 19835</strain>
    </source>
</reference>
<proteinExistence type="predicted"/>
<dbReference type="EMBL" id="FXAO01000007">
    <property type="protein sequence ID" value="SMG44521.1"/>
    <property type="molecule type" value="Genomic_DNA"/>
</dbReference>
<organism evidence="1 2">
    <name type="scientific">Arenibacter troitsensis</name>
    <dbReference type="NCBI Taxonomy" id="188872"/>
    <lineage>
        <taxon>Bacteria</taxon>
        <taxon>Pseudomonadati</taxon>
        <taxon>Bacteroidota</taxon>
        <taxon>Flavobacteriia</taxon>
        <taxon>Flavobacteriales</taxon>
        <taxon>Flavobacteriaceae</taxon>
        <taxon>Arenibacter</taxon>
    </lineage>
</organism>
<dbReference type="RefSeq" id="WP_085500047.1">
    <property type="nucleotide sequence ID" value="NZ_FXAO01000007.1"/>
</dbReference>
<evidence type="ECO:0000313" key="2">
    <source>
        <dbReference type="Proteomes" id="UP000193420"/>
    </source>
</evidence>
<dbReference type="STRING" id="188872.SAMN03080602_03321"/>
<evidence type="ECO:0000313" key="1">
    <source>
        <dbReference type="EMBL" id="SMG44521.1"/>
    </source>
</evidence>
<sequence length="91" mass="10757">MENLADIMNYEDEDGNRSSYKVCLHRRQYTEEYLGKLKSKKSLIIRDYCHELTGEEILELDAEVTNKIIDLEKALDLEEGVYDCENMYNNK</sequence>